<dbReference type="FunFam" id="2.40.20.10:FF:000016">
    <property type="entry name" value="Coagulation factor XII"/>
    <property type="match status" value="1"/>
</dbReference>
<evidence type="ECO:0000256" key="8">
    <source>
        <dbReference type="ARBA" id="ARBA00022825"/>
    </source>
</evidence>
<evidence type="ECO:0000259" key="21">
    <source>
        <dbReference type="PROSITE" id="PS51092"/>
    </source>
</evidence>
<dbReference type="GO" id="GO:0007596">
    <property type="term" value="P:blood coagulation"/>
    <property type="evidence" value="ECO:0007669"/>
    <property type="project" value="TreeGrafter"/>
</dbReference>
<evidence type="ECO:0000256" key="3">
    <source>
        <dbReference type="ARBA" id="ARBA00022536"/>
    </source>
</evidence>
<keyword evidence="9" id="KW-0865">Zymogen</keyword>
<dbReference type="Pfam" id="PF00051">
    <property type="entry name" value="Kringle"/>
    <property type="match status" value="1"/>
</dbReference>
<evidence type="ECO:0000256" key="1">
    <source>
        <dbReference type="ARBA" id="ARBA00004239"/>
    </source>
</evidence>
<evidence type="ECO:0000259" key="19">
    <source>
        <dbReference type="PROSITE" id="PS50240"/>
    </source>
</evidence>
<keyword evidence="2" id="KW-0964">Secreted</keyword>
<feature type="domain" description="Fibronectin type-II" evidence="21">
    <location>
        <begin position="58"/>
        <end position="104"/>
    </location>
</feature>
<dbReference type="CDD" id="cd00062">
    <property type="entry name" value="FN2"/>
    <property type="match status" value="1"/>
</dbReference>
<evidence type="ECO:0000259" key="17">
    <source>
        <dbReference type="PROSITE" id="PS50026"/>
    </source>
</evidence>
<dbReference type="InterPro" id="IPR000001">
    <property type="entry name" value="Kringle"/>
</dbReference>
<dbReference type="PROSITE" id="PS50070">
    <property type="entry name" value="KRINGLE_2"/>
    <property type="match status" value="1"/>
</dbReference>
<evidence type="ECO:0000256" key="5">
    <source>
        <dbReference type="ARBA" id="ARBA00022729"/>
    </source>
</evidence>
<feature type="disulfide bond" evidence="12">
    <location>
        <begin position="208"/>
        <end position="225"/>
    </location>
</feature>
<dbReference type="PANTHER" id="PTHR24264:SF43">
    <property type="entry name" value="HEPATOCYTE GROWTH FACTOR ACTIVATOR"/>
    <property type="match status" value="1"/>
</dbReference>
<keyword evidence="7 15" id="KW-0378">Hydrolase</keyword>
<dbReference type="Pfam" id="PF00008">
    <property type="entry name" value="EGF"/>
    <property type="match status" value="1"/>
</dbReference>
<keyword evidence="5 16" id="KW-0732">Signal</keyword>
<dbReference type="PROSITE" id="PS50026">
    <property type="entry name" value="EGF_3"/>
    <property type="match status" value="2"/>
</dbReference>
<evidence type="ECO:0000256" key="2">
    <source>
        <dbReference type="ARBA" id="ARBA00022525"/>
    </source>
</evidence>
<dbReference type="SMART" id="SM00058">
    <property type="entry name" value="FN1"/>
    <property type="match status" value="1"/>
</dbReference>
<dbReference type="GO" id="GO:0071944">
    <property type="term" value="C:cell periphery"/>
    <property type="evidence" value="ECO:0007669"/>
    <property type="project" value="UniProtKB-ARBA"/>
</dbReference>
<dbReference type="PANTHER" id="PTHR24264">
    <property type="entry name" value="TRYPSIN-RELATED"/>
    <property type="match status" value="1"/>
</dbReference>
<dbReference type="Ensembl" id="ENSCCRT00000151550.1">
    <property type="protein sequence ID" value="ENSCCRP00000128723.1"/>
    <property type="gene ID" value="ENSCCRG00000043098.2"/>
</dbReference>
<dbReference type="GO" id="GO:0031638">
    <property type="term" value="P:zymogen activation"/>
    <property type="evidence" value="ECO:0007669"/>
    <property type="project" value="TreeGrafter"/>
</dbReference>
<dbReference type="PROSITE" id="PS50240">
    <property type="entry name" value="TRYPSIN_DOM"/>
    <property type="match status" value="1"/>
</dbReference>
<dbReference type="InterPro" id="IPR033116">
    <property type="entry name" value="TRYPSIN_SER"/>
</dbReference>
<dbReference type="InterPro" id="IPR001254">
    <property type="entry name" value="Trypsin_dom"/>
</dbReference>
<comment type="subcellular location">
    <subcellularLocation>
        <location evidence="1">Secreted</location>
        <location evidence="1">Extracellular space</location>
    </subcellularLocation>
</comment>
<dbReference type="InterPro" id="IPR018056">
    <property type="entry name" value="Kringle_CS"/>
</dbReference>
<dbReference type="InterPro" id="IPR050127">
    <property type="entry name" value="Serine_Proteases_S1"/>
</dbReference>
<feature type="disulfide bond" evidence="12">
    <location>
        <begin position="127"/>
        <end position="144"/>
    </location>
</feature>
<evidence type="ECO:0000259" key="18">
    <source>
        <dbReference type="PROSITE" id="PS50070"/>
    </source>
</evidence>
<keyword evidence="8 15" id="KW-0720">Serine protease</keyword>
<feature type="domain" description="Kringle" evidence="18">
    <location>
        <begin position="243"/>
        <end position="325"/>
    </location>
</feature>
<organism evidence="22 23">
    <name type="scientific">Cyprinus carpio carpio</name>
    <dbReference type="NCBI Taxonomy" id="630221"/>
    <lineage>
        <taxon>Eukaryota</taxon>
        <taxon>Metazoa</taxon>
        <taxon>Chordata</taxon>
        <taxon>Craniata</taxon>
        <taxon>Vertebrata</taxon>
        <taxon>Euteleostomi</taxon>
        <taxon>Actinopterygii</taxon>
        <taxon>Neopterygii</taxon>
        <taxon>Teleostei</taxon>
        <taxon>Ostariophysi</taxon>
        <taxon>Cypriniformes</taxon>
        <taxon>Cyprinidae</taxon>
        <taxon>Cyprininae</taxon>
        <taxon>Cyprinus</taxon>
    </lineage>
</organism>
<dbReference type="GO" id="GO:0004252">
    <property type="term" value="F:serine-type endopeptidase activity"/>
    <property type="evidence" value="ECO:0007669"/>
    <property type="project" value="InterPro"/>
</dbReference>
<keyword evidence="23" id="KW-1185">Reference proteome</keyword>
<dbReference type="AlphaFoldDB" id="A0A9J7ZC79"/>
<feature type="signal peptide" evidence="16">
    <location>
        <begin position="1"/>
        <end position="30"/>
    </location>
</feature>
<dbReference type="PROSITE" id="PS01253">
    <property type="entry name" value="FN1_1"/>
    <property type="match status" value="1"/>
</dbReference>
<dbReference type="Pfam" id="PF00039">
    <property type="entry name" value="fn1"/>
    <property type="match status" value="1"/>
</dbReference>
<feature type="disulfide bond" evidence="12">
    <location>
        <begin position="146"/>
        <end position="155"/>
    </location>
</feature>
<dbReference type="Pfam" id="PF00040">
    <property type="entry name" value="fn2"/>
    <property type="match status" value="1"/>
</dbReference>
<evidence type="ECO:0000256" key="11">
    <source>
        <dbReference type="ARBA" id="ARBA00023180"/>
    </source>
</evidence>
<dbReference type="PROSITE" id="PS51092">
    <property type="entry name" value="FN2_2"/>
    <property type="match status" value="1"/>
</dbReference>
<protein>
    <recommendedName>
        <fullName evidence="24">Hepatocyte growth factor activator</fullName>
    </recommendedName>
</protein>
<dbReference type="PROSITE" id="PS51091">
    <property type="entry name" value="FN1_2"/>
    <property type="match status" value="1"/>
</dbReference>
<keyword evidence="11" id="KW-0325">Glycoprotein</keyword>
<keyword evidence="13" id="KW-0420">Kringle</keyword>
<keyword evidence="10 12" id="KW-1015">Disulfide bond</keyword>
<dbReference type="CDD" id="cd00108">
    <property type="entry name" value="KR"/>
    <property type="match status" value="1"/>
</dbReference>
<evidence type="ECO:0000256" key="16">
    <source>
        <dbReference type="SAM" id="SignalP"/>
    </source>
</evidence>
<dbReference type="FunFam" id="2.40.10.10:FF:000003">
    <property type="entry name" value="Transmembrane serine protease 3"/>
    <property type="match status" value="1"/>
</dbReference>
<sequence length="624" mass="68873">MPVFSPVLTRREFLLLLTLISLGLLPRLQCAGSRKQPSGIDILVSGQSNTVTQKVLTTDGKECKFPFRFGGVIYHQCISMNSHKAWCSLTHNFDRDQKWGFCSSQARLFNGFLPPRRGPSLCQQNPCLNGGICATAAYLNSFDCVCPDGFTGALCEKKKCYEPLHLKYYDIGDSWGRIYLRSVELCTCLSGGVSCERARYTVCSRNRCENNGVCRMIEATGEEVCGCISGYNGQYCNINPEEQCYRDSGALYRGVASVTVSGSSCLPWNSDLLFSELTLETVESAARRGLGEHAFCRNPDQDKLPWCYTMMGRAVSWEYCDIKPCSKPVSGPRSPIIAMAPRPSRSPTRTLSCGKRQEKRISRGRILFGTSALPGAHPWMAALYIADEFCAGTLVSSCWIVSAAHCFLRNPLKSQIRVVLGQHYFNDTGPNTRTFAVQDYILYPHYTQFEPTLNDIALVKLKKVEGRCALKTPFIRPICLPGRDMMFPDHSSCKISGWGHVHERANSYSHLMEGVVKIIPFDQCSSPDVYGSEVRSGMLCAGSESCVDACQGDSGGPLACDCDGVSFLYGIISWGDGCGRSGKPGVYTLVPKYSDWINSVIKKSRKTSQKTSVNRTKINICVGS</sequence>
<dbReference type="CDD" id="cd00190">
    <property type="entry name" value="Tryp_SPc"/>
    <property type="match status" value="1"/>
</dbReference>
<dbReference type="SMART" id="SM00059">
    <property type="entry name" value="FN2"/>
    <property type="match status" value="1"/>
</dbReference>
<name>A0A9J7ZC79_CYPCA</name>
<dbReference type="PROSITE" id="PS00023">
    <property type="entry name" value="FN2_1"/>
    <property type="match status" value="1"/>
</dbReference>
<dbReference type="InterPro" id="IPR000562">
    <property type="entry name" value="FN_type2_dom"/>
</dbReference>
<dbReference type="SMART" id="SM00130">
    <property type="entry name" value="KR"/>
    <property type="match status" value="1"/>
</dbReference>
<dbReference type="PROSITE" id="PS00021">
    <property type="entry name" value="KRINGLE_1"/>
    <property type="match status" value="1"/>
</dbReference>
<reference evidence="22" key="2">
    <citation type="submission" date="2025-09" db="UniProtKB">
        <authorList>
            <consortium name="Ensembl"/>
        </authorList>
    </citation>
    <scope>IDENTIFICATION</scope>
</reference>
<feature type="domain" description="Fibronectin type-I" evidence="20">
    <location>
        <begin position="158"/>
        <end position="198"/>
    </location>
</feature>
<dbReference type="SMART" id="SM00181">
    <property type="entry name" value="EGF"/>
    <property type="match status" value="2"/>
</dbReference>
<evidence type="ECO:0000313" key="22">
    <source>
        <dbReference type="Ensembl" id="ENSCCRP00000128723.1"/>
    </source>
</evidence>
<keyword evidence="3 12" id="KW-0245">EGF-like domain</keyword>
<proteinExistence type="predicted"/>
<dbReference type="Proteomes" id="UP001108240">
    <property type="component" value="Unplaced"/>
</dbReference>
<evidence type="ECO:0000256" key="15">
    <source>
        <dbReference type="RuleBase" id="RU363034"/>
    </source>
</evidence>
<dbReference type="PROSITE" id="PS01186">
    <property type="entry name" value="EGF_2"/>
    <property type="match status" value="2"/>
</dbReference>
<evidence type="ECO:0000256" key="14">
    <source>
        <dbReference type="PROSITE-ProRule" id="PRU00479"/>
    </source>
</evidence>
<feature type="chain" id="PRO_5039887695" description="Hepatocyte growth factor activator" evidence="16">
    <location>
        <begin position="31"/>
        <end position="624"/>
    </location>
</feature>
<feature type="domain" description="EGF-like" evidence="17">
    <location>
        <begin position="199"/>
        <end position="237"/>
    </location>
</feature>
<feature type="disulfide bond" evidence="12">
    <location>
        <begin position="227"/>
        <end position="236"/>
    </location>
</feature>
<dbReference type="CDD" id="cd00054">
    <property type="entry name" value="EGF_CA"/>
    <property type="match status" value="1"/>
</dbReference>
<dbReference type="GO" id="GO:0005615">
    <property type="term" value="C:extracellular space"/>
    <property type="evidence" value="ECO:0007669"/>
    <property type="project" value="TreeGrafter"/>
</dbReference>
<evidence type="ECO:0000256" key="13">
    <source>
        <dbReference type="PROSITE-ProRule" id="PRU00121"/>
    </source>
</evidence>
<dbReference type="Pfam" id="PF00089">
    <property type="entry name" value="Trypsin"/>
    <property type="match status" value="1"/>
</dbReference>
<dbReference type="GeneTree" id="ENSGT00940000159778"/>
<dbReference type="SMART" id="SM00020">
    <property type="entry name" value="Tryp_SPc"/>
    <property type="match status" value="1"/>
</dbReference>
<evidence type="ECO:0000256" key="9">
    <source>
        <dbReference type="ARBA" id="ARBA00023145"/>
    </source>
</evidence>
<comment type="caution">
    <text evidence="14">Lacks conserved residue(s) required for the propagation of feature annotation.</text>
</comment>
<dbReference type="FunFam" id="2.10.25.10:FF:000185">
    <property type="entry name" value="basement membrane-specific heparan sulfate proteoglycan core protein-like"/>
    <property type="match status" value="1"/>
</dbReference>
<evidence type="ECO:0000256" key="10">
    <source>
        <dbReference type="ARBA" id="ARBA00023157"/>
    </source>
</evidence>
<evidence type="ECO:0008006" key="24">
    <source>
        <dbReference type="Google" id="ProtNLM"/>
    </source>
</evidence>
<evidence type="ECO:0000256" key="12">
    <source>
        <dbReference type="PROSITE-ProRule" id="PRU00076"/>
    </source>
</evidence>
<dbReference type="InterPro" id="IPR018114">
    <property type="entry name" value="TRYPSIN_HIS"/>
</dbReference>
<dbReference type="PROSITE" id="PS00134">
    <property type="entry name" value="TRYPSIN_HIS"/>
    <property type="match status" value="1"/>
</dbReference>
<keyword evidence="6" id="KW-0677">Repeat</keyword>
<evidence type="ECO:0000256" key="6">
    <source>
        <dbReference type="ARBA" id="ARBA00022737"/>
    </source>
</evidence>
<dbReference type="CDD" id="cd00061">
    <property type="entry name" value="FN1"/>
    <property type="match status" value="1"/>
</dbReference>
<keyword evidence="4 15" id="KW-0645">Protease</keyword>
<dbReference type="PROSITE" id="PS00022">
    <property type="entry name" value="EGF_1"/>
    <property type="match status" value="2"/>
</dbReference>
<accession>A0A9J7ZC79</accession>
<dbReference type="InterPro" id="IPR000083">
    <property type="entry name" value="Fibronectin_type1"/>
</dbReference>
<dbReference type="PROSITE" id="PS00135">
    <property type="entry name" value="TRYPSIN_SER"/>
    <property type="match status" value="1"/>
</dbReference>
<feature type="domain" description="Peptidase S1" evidence="19">
    <location>
        <begin position="366"/>
        <end position="602"/>
    </location>
</feature>
<evidence type="ECO:0000259" key="20">
    <source>
        <dbReference type="PROSITE" id="PS51091"/>
    </source>
</evidence>
<reference evidence="22" key="1">
    <citation type="submission" date="2025-08" db="UniProtKB">
        <authorList>
            <consortium name="Ensembl"/>
        </authorList>
    </citation>
    <scope>IDENTIFICATION</scope>
</reference>
<dbReference type="InterPro" id="IPR000742">
    <property type="entry name" value="EGF"/>
</dbReference>
<evidence type="ECO:0000256" key="7">
    <source>
        <dbReference type="ARBA" id="ARBA00022801"/>
    </source>
</evidence>
<evidence type="ECO:0000313" key="23">
    <source>
        <dbReference type="Proteomes" id="UP001108240"/>
    </source>
</evidence>
<feature type="domain" description="EGF-like" evidence="17">
    <location>
        <begin position="118"/>
        <end position="156"/>
    </location>
</feature>
<evidence type="ECO:0000256" key="4">
    <source>
        <dbReference type="ARBA" id="ARBA00022670"/>
    </source>
</evidence>